<dbReference type="SUPFAM" id="SSF49785">
    <property type="entry name" value="Galactose-binding domain-like"/>
    <property type="match status" value="2"/>
</dbReference>
<evidence type="ECO:0000256" key="3">
    <source>
        <dbReference type="SAM" id="SignalP"/>
    </source>
</evidence>
<dbReference type="InterPro" id="IPR054593">
    <property type="entry name" value="Beta-mannosidase-like_N2"/>
</dbReference>
<keyword evidence="7" id="KW-1185">Reference proteome</keyword>
<evidence type="ECO:0000256" key="2">
    <source>
        <dbReference type="ARBA" id="ARBA00022801"/>
    </source>
</evidence>
<dbReference type="InterPro" id="IPR000421">
    <property type="entry name" value="FA58C"/>
</dbReference>
<dbReference type="Pfam" id="PF00754">
    <property type="entry name" value="F5_F8_type_C"/>
    <property type="match status" value="1"/>
</dbReference>
<evidence type="ECO:0000256" key="1">
    <source>
        <dbReference type="ARBA" id="ARBA00022729"/>
    </source>
</evidence>
<dbReference type="EMBL" id="JADEYP010000008">
    <property type="protein sequence ID" value="MCA5004740.1"/>
    <property type="molecule type" value="Genomic_DNA"/>
</dbReference>
<name>A0ABS7Z3I1_9SPHI</name>
<sequence>MINRLYILVCMLCILTSVNIQAQIRSIPKSIVPLSSDSYQNAKPWVVWYFMHASYSKEGIKADLEAMAANNIAGAYFTPIKDKTDPLLFSPATKTLTPEWWDMFRYMVEEAKKLNIQIAMFPNDGFATAGGPWIKPEQSMQKIVWTDTVISSTDKAITLEIPQAKIIENYYKDLKVVAIPLKREYRLSTTEKVKVTSSYNQDLSRIAVKGNETIFASSEPGWIQYEFTEIFPCNSLKIDWKASNYQVNRFKILASNDGINFDEVVQLKAPRTGWLDWDNGVTHTIPFTKAKFFRFVYDSEGSEPGAEDLDVAKWKPSIKFTGITLFEEPKITNIEGKNGEIWRVSPYTTPDYVEKSNIINSNLVIDLTASLDNDGILTTQLPLGNWKILRIGHTSTGHKNETAGAGKGLEADKLDSQTMAYQFEQWYGRAKKSVPDDLSKDVLTVYHIDSWECGSQNWTRLMEEEFKKRRKYDIDKYWPVLAGLIVNSVDESEAFLSDYRLTLAELLDEKCFGTLKKKADEYAVKFTAETTAPVMASDGLSHFSWTDNTMGEFWYRSPSHDKPNDILDAISAGHIYGKNILMSEAFTQIRMQWDEHPRLLKTLQDRNYAIGVNSLVYHVYTHNPWLDRKPGMTLDGVGIFFQRDQTWWNQGKEWVNYAIRNQQLLQHGKPVRDIAVFIGEEIPRRSILPNRLVNVIPGLLGGHRVALANRMLANKGIPMQKFANVSTTKNMYNPEEWVDPLQGYAYDSFNPDVLINNTKVVDGNIVMSDHITYKLLVVPSNHTLNHRGNHYTLSTLRKLVDLIENGGNVLFEELPKNPRGILSARDSVEFLAIIIKLSSNLQTRVDGSKSLLSKQLGKGKLFVGTVDTKDLSFINLHEDVIINHKNNTQISWNHRTFESGEIYFLASQDSVKHNTTVSFREYRSNAYIYDPLSDDLSRAKGEILNGRFVLDVEFDVHGSFYIIFSDEDINVPKWKTLKVEKIKSNWEMQILGISHAAVKMKTPTFWTNSSNTEIKYHSGEGIYTADFQINKPKHDERVLLQLSEVESMAEVSVNGNYAGVIWANPFQLDISKLLNSGKNKLEIKVVNTWGNRFLYESENPNVENKKIKTTAPNKFLKGLLPSGLNGEVKLIWQTNN</sequence>
<dbReference type="PANTHER" id="PTHR43817:SF1">
    <property type="entry name" value="HYDROLASE, FAMILY 43, PUTATIVE (AFU_ORTHOLOGUE AFUA_3G01660)-RELATED"/>
    <property type="match status" value="1"/>
</dbReference>
<feature type="domain" description="F5/8 type C" evidence="4">
    <location>
        <begin position="205"/>
        <end position="300"/>
    </location>
</feature>
<accession>A0ABS7Z3I1</accession>
<feature type="domain" description="Beta-mannosidase-like galactose-binding" evidence="5">
    <location>
        <begin position="997"/>
        <end position="1100"/>
    </location>
</feature>
<feature type="signal peptide" evidence="3">
    <location>
        <begin position="1"/>
        <end position="22"/>
    </location>
</feature>
<keyword evidence="6" id="KW-0238">DNA-binding</keyword>
<dbReference type="RefSeq" id="WP_225552127.1">
    <property type="nucleotide sequence ID" value="NZ_JADEYP010000008.1"/>
</dbReference>
<evidence type="ECO:0000313" key="7">
    <source>
        <dbReference type="Proteomes" id="UP001165302"/>
    </source>
</evidence>
<organism evidence="6 7">
    <name type="scientific">Sphingobacterium bovistauri</name>
    <dbReference type="NCBI Taxonomy" id="2781959"/>
    <lineage>
        <taxon>Bacteria</taxon>
        <taxon>Pseudomonadati</taxon>
        <taxon>Bacteroidota</taxon>
        <taxon>Sphingobacteriia</taxon>
        <taxon>Sphingobacteriales</taxon>
        <taxon>Sphingobacteriaceae</taxon>
        <taxon>Sphingobacterium</taxon>
    </lineage>
</organism>
<evidence type="ECO:0000259" key="4">
    <source>
        <dbReference type="Pfam" id="PF00754"/>
    </source>
</evidence>
<feature type="chain" id="PRO_5046230034" evidence="3">
    <location>
        <begin position="23"/>
        <end position="1136"/>
    </location>
</feature>
<proteinExistence type="predicted"/>
<gene>
    <name evidence="6" type="ORF">IPZ78_06170</name>
</gene>
<dbReference type="GO" id="GO:0003677">
    <property type="term" value="F:DNA binding"/>
    <property type="evidence" value="ECO:0007669"/>
    <property type="project" value="UniProtKB-KW"/>
</dbReference>
<dbReference type="Gene3D" id="2.60.120.260">
    <property type="entry name" value="Galactose-binding domain-like"/>
    <property type="match status" value="2"/>
</dbReference>
<evidence type="ECO:0000313" key="6">
    <source>
        <dbReference type="EMBL" id="MCA5004740.1"/>
    </source>
</evidence>
<dbReference type="NCBIfam" id="NF045579">
    <property type="entry name" value="rhamnoside_JR"/>
    <property type="match status" value="1"/>
</dbReference>
<keyword evidence="2" id="KW-0378">Hydrolase</keyword>
<dbReference type="Proteomes" id="UP001165302">
    <property type="component" value="Unassembled WGS sequence"/>
</dbReference>
<evidence type="ECO:0000259" key="5">
    <source>
        <dbReference type="Pfam" id="PF22666"/>
    </source>
</evidence>
<keyword evidence="1 3" id="KW-0732">Signal</keyword>
<dbReference type="InterPro" id="IPR008979">
    <property type="entry name" value="Galactose-bd-like_sf"/>
</dbReference>
<dbReference type="Pfam" id="PF17132">
    <property type="entry name" value="Glyco_hydro_106"/>
    <property type="match status" value="2"/>
</dbReference>
<protein>
    <submittedName>
        <fullName evidence="6">DNA-binding protein</fullName>
    </submittedName>
</protein>
<dbReference type="PANTHER" id="PTHR43817">
    <property type="entry name" value="GLYCOSYL HYDROLASE"/>
    <property type="match status" value="1"/>
</dbReference>
<dbReference type="Pfam" id="PF22666">
    <property type="entry name" value="Glyco_hydro_2_N2"/>
    <property type="match status" value="1"/>
</dbReference>
<comment type="caution">
    <text evidence="6">The sequence shown here is derived from an EMBL/GenBank/DDBJ whole genome shotgun (WGS) entry which is preliminary data.</text>
</comment>
<reference evidence="6" key="1">
    <citation type="submission" date="2020-10" db="EMBL/GenBank/DDBJ databases">
        <authorList>
            <person name="Lu T."/>
            <person name="Wang Q."/>
            <person name="Han X."/>
        </authorList>
    </citation>
    <scope>NUCLEOTIDE SEQUENCE</scope>
    <source>
        <strain evidence="6">WQ 366</strain>
    </source>
</reference>